<dbReference type="Gramene" id="FCD_00027169-RA">
    <property type="protein sequence ID" value="FCD_00027169-RA:cds"/>
    <property type="gene ID" value="FCD_00027169"/>
</dbReference>
<name>A0AA87ZTJ8_FICCA</name>
<comment type="caution">
    <text evidence="2">The sequence shown here is derived from an EMBL/GenBank/DDBJ whole genome shotgun (WGS) entry which is preliminary data.</text>
</comment>
<proteinExistence type="predicted"/>
<feature type="domain" description="KIB1-4 beta-propeller" evidence="1">
    <location>
        <begin position="79"/>
        <end position="152"/>
    </location>
</feature>
<evidence type="ECO:0000313" key="3">
    <source>
        <dbReference type="Proteomes" id="UP001187192"/>
    </source>
</evidence>
<dbReference type="AlphaFoldDB" id="A0AA87ZTJ8"/>
<dbReference type="Pfam" id="PF03478">
    <property type="entry name" value="Beta-prop_KIB1-4"/>
    <property type="match status" value="1"/>
</dbReference>
<evidence type="ECO:0000313" key="2">
    <source>
        <dbReference type="EMBL" id="GMN43364.1"/>
    </source>
</evidence>
<dbReference type="InterPro" id="IPR050942">
    <property type="entry name" value="F-box_BR-signaling"/>
</dbReference>
<gene>
    <name evidence="2" type="ORF">TIFTF001_012567</name>
</gene>
<keyword evidence="3" id="KW-1185">Reference proteome</keyword>
<dbReference type="InterPro" id="IPR005174">
    <property type="entry name" value="KIB1-4_b-propeller"/>
</dbReference>
<sequence>MTADPLANPDDCILVVLYGSYREMALIRPAKDTAWTKIVVDDTTMPWDMMCQKNDMYVLLQGARDYLNWPDVRANTRVMKQVKVYKLELKGSRWVDIEDLGDDNVLFSGDNSSICMAASNFVGCQPNCIYFTHDYDSVGIGSFGPVDMCVYNLKDKLYTRL</sequence>
<dbReference type="PANTHER" id="PTHR44259">
    <property type="entry name" value="OS07G0183000 PROTEIN-RELATED"/>
    <property type="match status" value="1"/>
</dbReference>
<evidence type="ECO:0000259" key="1">
    <source>
        <dbReference type="Pfam" id="PF03478"/>
    </source>
</evidence>
<accession>A0AA87ZTJ8</accession>
<reference evidence="2" key="1">
    <citation type="submission" date="2023-07" db="EMBL/GenBank/DDBJ databases">
        <title>draft genome sequence of fig (Ficus carica).</title>
        <authorList>
            <person name="Takahashi T."/>
            <person name="Nishimura K."/>
        </authorList>
    </citation>
    <scope>NUCLEOTIDE SEQUENCE</scope>
</reference>
<dbReference type="EMBL" id="BTGU01000016">
    <property type="protein sequence ID" value="GMN43364.1"/>
    <property type="molecule type" value="Genomic_DNA"/>
</dbReference>
<protein>
    <recommendedName>
        <fullName evidence="1">KIB1-4 beta-propeller domain-containing protein</fullName>
    </recommendedName>
</protein>
<dbReference type="Proteomes" id="UP001187192">
    <property type="component" value="Unassembled WGS sequence"/>
</dbReference>
<organism evidence="2 3">
    <name type="scientific">Ficus carica</name>
    <name type="common">Common fig</name>
    <dbReference type="NCBI Taxonomy" id="3494"/>
    <lineage>
        <taxon>Eukaryota</taxon>
        <taxon>Viridiplantae</taxon>
        <taxon>Streptophyta</taxon>
        <taxon>Embryophyta</taxon>
        <taxon>Tracheophyta</taxon>
        <taxon>Spermatophyta</taxon>
        <taxon>Magnoliopsida</taxon>
        <taxon>eudicotyledons</taxon>
        <taxon>Gunneridae</taxon>
        <taxon>Pentapetalae</taxon>
        <taxon>rosids</taxon>
        <taxon>fabids</taxon>
        <taxon>Rosales</taxon>
        <taxon>Moraceae</taxon>
        <taxon>Ficeae</taxon>
        <taxon>Ficus</taxon>
    </lineage>
</organism>